<dbReference type="NCBIfam" id="TIGR00369">
    <property type="entry name" value="unchar_dom_1"/>
    <property type="match status" value="1"/>
</dbReference>
<proteinExistence type="inferred from homology"/>
<evidence type="ECO:0000256" key="2">
    <source>
        <dbReference type="ARBA" id="ARBA00022801"/>
    </source>
</evidence>
<sequence length="141" mass="15004">MSIWNKPATLAQLNQFNKNTLAEHLAIEITELGDDTLVGTMSVDSKTHQPMGLLHGGASIALAETLGSMAGYLAAAEGMVVVGQQVSANHLRSVTSGEVTGVAFAIHLGRTSQLWQIDVEDEHQRLCCSVRLTLAVIPEPT</sequence>
<evidence type="ECO:0000313" key="4">
    <source>
        <dbReference type="EMBL" id="MFD2096240.1"/>
    </source>
</evidence>
<evidence type="ECO:0000259" key="3">
    <source>
        <dbReference type="Pfam" id="PF03061"/>
    </source>
</evidence>
<dbReference type="InterPro" id="IPR029069">
    <property type="entry name" value="HotDog_dom_sf"/>
</dbReference>
<evidence type="ECO:0000256" key="1">
    <source>
        <dbReference type="ARBA" id="ARBA00008324"/>
    </source>
</evidence>
<feature type="domain" description="Thioesterase" evidence="3">
    <location>
        <begin position="51"/>
        <end position="128"/>
    </location>
</feature>
<protein>
    <submittedName>
        <fullName evidence="4">Hotdog fold thioesterase</fullName>
    </submittedName>
</protein>
<dbReference type="Proteomes" id="UP001597380">
    <property type="component" value="Unassembled WGS sequence"/>
</dbReference>
<dbReference type="PANTHER" id="PTHR43240">
    <property type="entry name" value="1,4-DIHYDROXY-2-NAPHTHOYL-COA THIOESTERASE 1"/>
    <property type="match status" value="1"/>
</dbReference>
<keyword evidence="5" id="KW-1185">Reference proteome</keyword>
<comment type="similarity">
    <text evidence="1">Belongs to the thioesterase PaaI family.</text>
</comment>
<dbReference type="EMBL" id="JBHUHT010000012">
    <property type="protein sequence ID" value="MFD2096240.1"/>
    <property type="molecule type" value="Genomic_DNA"/>
</dbReference>
<dbReference type="PANTHER" id="PTHR43240:SF5">
    <property type="entry name" value="1,4-DIHYDROXY-2-NAPHTHOYL-COA THIOESTERASE 1"/>
    <property type="match status" value="1"/>
</dbReference>
<dbReference type="InterPro" id="IPR006683">
    <property type="entry name" value="Thioestr_dom"/>
</dbReference>
<keyword evidence="2" id="KW-0378">Hydrolase</keyword>
<accession>A0ABW4XKZ7</accession>
<name>A0ABW4XKZ7_9GAMM</name>
<dbReference type="Pfam" id="PF03061">
    <property type="entry name" value="4HBT"/>
    <property type="match status" value="1"/>
</dbReference>
<dbReference type="Gene3D" id="3.10.129.10">
    <property type="entry name" value="Hotdog Thioesterase"/>
    <property type="match status" value="1"/>
</dbReference>
<organism evidence="4 5">
    <name type="scientific">Corallincola platygyrae</name>
    <dbReference type="NCBI Taxonomy" id="1193278"/>
    <lineage>
        <taxon>Bacteria</taxon>
        <taxon>Pseudomonadati</taxon>
        <taxon>Pseudomonadota</taxon>
        <taxon>Gammaproteobacteria</taxon>
        <taxon>Alteromonadales</taxon>
        <taxon>Psychromonadaceae</taxon>
        <taxon>Corallincola</taxon>
    </lineage>
</organism>
<evidence type="ECO:0000313" key="5">
    <source>
        <dbReference type="Proteomes" id="UP001597380"/>
    </source>
</evidence>
<dbReference type="CDD" id="cd03443">
    <property type="entry name" value="PaaI_thioesterase"/>
    <property type="match status" value="1"/>
</dbReference>
<dbReference type="RefSeq" id="WP_345339383.1">
    <property type="nucleotide sequence ID" value="NZ_BAABLI010000008.1"/>
</dbReference>
<reference evidence="5" key="1">
    <citation type="journal article" date="2019" name="Int. J. Syst. Evol. Microbiol.">
        <title>The Global Catalogue of Microorganisms (GCM) 10K type strain sequencing project: providing services to taxonomists for standard genome sequencing and annotation.</title>
        <authorList>
            <consortium name="The Broad Institute Genomics Platform"/>
            <consortium name="The Broad Institute Genome Sequencing Center for Infectious Disease"/>
            <person name="Wu L."/>
            <person name="Ma J."/>
        </authorList>
    </citation>
    <scope>NUCLEOTIDE SEQUENCE [LARGE SCALE GENOMIC DNA]</scope>
    <source>
        <strain evidence="5">CGMCC 1.10992</strain>
    </source>
</reference>
<comment type="caution">
    <text evidence="4">The sequence shown here is derived from an EMBL/GenBank/DDBJ whole genome shotgun (WGS) entry which is preliminary data.</text>
</comment>
<dbReference type="SUPFAM" id="SSF54637">
    <property type="entry name" value="Thioesterase/thiol ester dehydrase-isomerase"/>
    <property type="match status" value="1"/>
</dbReference>
<gene>
    <name evidence="4" type="ORF">ACFSJ3_09625</name>
</gene>
<dbReference type="InterPro" id="IPR003736">
    <property type="entry name" value="PAAI_dom"/>
</dbReference>